<dbReference type="AlphaFoldDB" id="A0A4Y7QNL3"/>
<dbReference type="EMBL" id="ML170157">
    <property type="protein sequence ID" value="TDL28469.1"/>
    <property type="molecule type" value="Genomic_DNA"/>
</dbReference>
<accession>A0A4Y7QNL3</accession>
<dbReference type="VEuPathDB" id="FungiDB:BD410DRAFT_780977"/>
<keyword evidence="3" id="KW-1185">Reference proteome</keyword>
<keyword evidence="1" id="KW-1133">Transmembrane helix</keyword>
<evidence type="ECO:0000313" key="3">
    <source>
        <dbReference type="Proteomes" id="UP000294933"/>
    </source>
</evidence>
<proteinExistence type="predicted"/>
<dbReference type="Proteomes" id="UP000294933">
    <property type="component" value="Unassembled WGS sequence"/>
</dbReference>
<feature type="transmembrane region" description="Helical" evidence="1">
    <location>
        <begin position="7"/>
        <end position="28"/>
    </location>
</feature>
<keyword evidence="1" id="KW-0812">Transmembrane</keyword>
<evidence type="ECO:0000313" key="2">
    <source>
        <dbReference type="EMBL" id="TDL28469.1"/>
    </source>
</evidence>
<sequence>MGPGIRGVITPVIVAVCYVGFMGSVYYFCRKTEGQEEADVEGARSVEQVLTRRAANIEPPPDVHIHQSVAIEQRLTDPRPFPTALTRAPSYTSVYNQNLPPYSHKCDLPLNVNV</sequence>
<gene>
    <name evidence="2" type="ORF">BD410DRAFT_780977</name>
</gene>
<reference evidence="2 3" key="1">
    <citation type="submission" date="2018-06" db="EMBL/GenBank/DDBJ databases">
        <title>A transcriptomic atlas of mushroom development highlights an independent origin of complex multicellularity.</title>
        <authorList>
            <consortium name="DOE Joint Genome Institute"/>
            <person name="Krizsan K."/>
            <person name="Almasi E."/>
            <person name="Merenyi Z."/>
            <person name="Sahu N."/>
            <person name="Viragh M."/>
            <person name="Koszo T."/>
            <person name="Mondo S."/>
            <person name="Kiss B."/>
            <person name="Balint B."/>
            <person name="Kues U."/>
            <person name="Barry K."/>
            <person name="Hegedus J.C."/>
            <person name="Henrissat B."/>
            <person name="Johnson J."/>
            <person name="Lipzen A."/>
            <person name="Ohm R."/>
            <person name="Nagy I."/>
            <person name="Pangilinan J."/>
            <person name="Yan J."/>
            <person name="Xiong Y."/>
            <person name="Grigoriev I.V."/>
            <person name="Hibbett D.S."/>
            <person name="Nagy L.G."/>
        </authorList>
    </citation>
    <scope>NUCLEOTIDE SEQUENCE [LARGE SCALE GENOMIC DNA]</scope>
    <source>
        <strain evidence="2 3">SZMC22713</strain>
    </source>
</reference>
<keyword evidence="1" id="KW-0472">Membrane</keyword>
<evidence type="ECO:0008006" key="4">
    <source>
        <dbReference type="Google" id="ProtNLM"/>
    </source>
</evidence>
<organism evidence="2 3">
    <name type="scientific">Rickenella mellea</name>
    <dbReference type="NCBI Taxonomy" id="50990"/>
    <lineage>
        <taxon>Eukaryota</taxon>
        <taxon>Fungi</taxon>
        <taxon>Dikarya</taxon>
        <taxon>Basidiomycota</taxon>
        <taxon>Agaricomycotina</taxon>
        <taxon>Agaricomycetes</taxon>
        <taxon>Hymenochaetales</taxon>
        <taxon>Rickenellaceae</taxon>
        <taxon>Rickenella</taxon>
    </lineage>
</organism>
<name>A0A4Y7QNL3_9AGAM</name>
<protein>
    <recommendedName>
        <fullName evidence="4">Transmembrane protein</fullName>
    </recommendedName>
</protein>
<evidence type="ECO:0000256" key="1">
    <source>
        <dbReference type="SAM" id="Phobius"/>
    </source>
</evidence>